<dbReference type="Pfam" id="PF01244">
    <property type="entry name" value="Peptidase_M19"/>
    <property type="match status" value="1"/>
</dbReference>
<dbReference type="GO" id="GO:0046872">
    <property type="term" value="F:metal ion binding"/>
    <property type="evidence" value="ECO:0007669"/>
    <property type="project" value="UniProtKB-UniRule"/>
</dbReference>
<dbReference type="Proteomes" id="UP000770717">
    <property type="component" value="Unassembled WGS sequence"/>
</dbReference>
<keyword evidence="1" id="KW-0472">Membrane</keyword>
<keyword evidence="1" id="KW-0224">Dipeptidase</keyword>
<keyword evidence="1" id="KW-0336">GPI-anchor</keyword>
<comment type="caution">
    <text evidence="2">The sequence shown here is derived from an EMBL/GenBank/DDBJ whole genome shotgun (WGS) entry which is preliminary data.</text>
</comment>
<keyword evidence="1" id="KW-0479">Metal-binding</keyword>
<keyword evidence="3" id="KW-1185">Reference proteome</keyword>
<dbReference type="InterPro" id="IPR032466">
    <property type="entry name" value="Metal_Hydrolase"/>
</dbReference>
<dbReference type="PANTHER" id="PTHR10443:SF9">
    <property type="entry name" value="DIPEPTIDASE 2"/>
    <property type="match status" value="1"/>
</dbReference>
<dbReference type="GO" id="GO:0006508">
    <property type="term" value="P:proteolysis"/>
    <property type="evidence" value="ECO:0007669"/>
    <property type="project" value="UniProtKB-KW"/>
</dbReference>
<keyword evidence="1" id="KW-0449">Lipoprotein</keyword>
<keyword evidence="1" id="KW-0645">Protease</keyword>
<sequence>MCSAQDKDAVRLALEQIDVIKRMCEDYEELEFVTSSLGIEITKKIGCLIGLEGGHIIDSSLAALRMFYELGARYMTLTHTCNTPW</sequence>
<name>A0A8J6B2P8_ELECQ</name>
<evidence type="ECO:0000313" key="2">
    <source>
        <dbReference type="EMBL" id="KAG9463022.1"/>
    </source>
</evidence>
<dbReference type="PANTHER" id="PTHR10443">
    <property type="entry name" value="MICROSOMAL DIPEPTIDASE"/>
    <property type="match status" value="1"/>
</dbReference>
<dbReference type="AlphaFoldDB" id="A0A8J6B2P8"/>
<keyword evidence="1" id="KW-1015">Disulfide bond</keyword>
<proteinExistence type="inferred from homology"/>
<comment type="catalytic activity">
    <reaction evidence="1">
        <text>an L-aminoacyl-L-amino acid + H2O = 2 an L-alpha-amino acid</text>
        <dbReference type="Rhea" id="RHEA:48940"/>
        <dbReference type="ChEBI" id="CHEBI:15377"/>
        <dbReference type="ChEBI" id="CHEBI:59869"/>
        <dbReference type="ChEBI" id="CHEBI:77460"/>
        <dbReference type="EC" id="3.4.13.19"/>
    </reaction>
</comment>
<dbReference type="OrthoDB" id="445695at2759"/>
<dbReference type="PROSITE" id="PS51365">
    <property type="entry name" value="RENAL_DIPEPTIDASE_2"/>
    <property type="match status" value="1"/>
</dbReference>
<dbReference type="InterPro" id="IPR008257">
    <property type="entry name" value="Pept_M19"/>
</dbReference>
<gene>
    <name evidence="2" type="ORF">GDO78_022587</name>
</gene>
<dbReference type="SUPFAM" id="SSF51556">
    <property type="entry name" value="Metallo-dependent hydrolases"/>
    <property type="match status" value="1"/>
</dbReference>
<keyword evidence="1" id="KW-0482">Metalloprotease</keyword>
<accession>A0A8J6B2P8</accession>
<comment type="subunit">
    <text evidence="1">Homodimer; disulfide-linked.</text>
</comment>
<keyword evidence="1" id="KW-0325">Glycoprotein</keyword>
<reference evidence="2" key="1">
    <citation type="thesis" date="2020" institute="ProQuest LLC" country="789 East Eisenhower Parkway, Ann Arbor, MI, USA">
        <title>Comparative Genomics and Chromosome Evolution.</title>
        <authorList>
            <person name="Mudd A.B."/>
        </authorList>
    </citation>
    <scope>NUCLEOTIDE SEQUENCE</scope>
    <source>
        <strain evidence="2">HN-11 Male</strain>
        <tissue evidence="2">Kidney and liver</tissue>
    </source>
</reference>
<dbReference type="GO" id="GO:0070573">
    <property type="term" value="F:metallodipeptidase activity"/>
    <property type="evidence" value="ECO:0007669"/>
    <property type="project" value="InterPro"/>
</dbReference>
<keyword evidence="1" id="KW-0378">Hydrolase</keyword>
<comment type="subcellular location">
    <subcellularLocation>
        <location evidence="1">Membrane</location>
        <topology evidence="1">Lipid-anchor</topology>
        <topology evidence="1">GPI-anchor</topology>
    </subcellularLocation>
</comment>
<comment type="similarity">
    <text evidence="1">Belongs to the metallo-dependent hydrolases superfamily. Peptidase M19 family.</text>
</comment>
<organism evidence="2 3">
    <name type="scientific">Eleutherodactylus coqui</name>
    <name type="common">Puerto Rican coqui</name>
    <dbReference type="NCBI Taxonomy" id="57060"/>
    <lineage>
        <taxon>Eukaryota</taxon>
        <taxon>Metazoa</taxon>
        <taxon>Chordata</taxon>
        <taxon>Craniata</taxon>
        <taxon>Vertebrata</taxon>
        <taxon>Euteleostomi</taxon>
        <taxon>Amphibia</taxon>
        <taxon>Batrachia</taxon>
        <taxon>Anura</taxon>
        <taxon>Neobatrachia</taxon>
        <taxon>Hyloidea</taxon>
        <taxon>Eleutherodactylidae</taxon>
        <taxon>Eleutherodactylinae</taxon>
        <taxon>Eleutherodactylus</taxon>
        <taxon>Eleutherodactylus</taxon>
    </lineage>
</organism>
<evidence type="ECO:0000256" key="1">
    <source>
        <dbReference type="RuleBase" id="RU341113"/>
    </source>
</evidence>
<protein>
    <recommendedName>
        <fullName evidence="1">Dipeptidase</fullName>
        <ecNumber evidence="1">3.4.13.19</ecNumber>
    </recommendedName>
</protein>
<evidence type="ECO:0000313" key="3">
    <source>
        <dbReference type="Proteomes" id="UP000770717"/>
    </source>
</evidence>
<dbReference type="GO" id="GO:0098552">
    <property type="term" value="C:side of membrane"/>
    <property type="evidence" value="ECO:0007669"/>
    <property type="project" value="UniProtKB-KW"/>
</dbReference>
<dbReference type="EC" id="3.4.13.19" evidence="1"/>
<comment type="cofactor">
    <cofactor evidence="1">
        <name>Zn(2+)</name>
        <dbReference type="ChEBI" id="CHEBI:29105"/>
    </cofactor>
</comment>
<dbReference type="EMBL" id="WNTK01008382">
    <property type="protein sequence ID" value="KAG9463022.1"/>
    <property type="molecule type" value="Genomic_DNA"/>
</dbReference>
<keyword evidence="1" id="KW-0862">Zinc</keyword>
<dbReference type="Gene3D" id="3.20.20.140">
    <property type="entry name" value="Metal-dependent hydrolases"/>
    <property type="match status" value="1"/>
</dbReference>